<dbReference type="EMBL" id="BPLR01020472">
    <property type="protein sequence ID" value="GIX79151.1"/>
    <property type="molecule type" value="Genomic_DNA"/>
</dbReference>
<dbReference type="AlphaFoldDB" id="A0AAV4N640"/>
<sequence length="99" mass="11192">MSNKRTGKPCSFDIEKKQEGIIFFEVNGIFLNSIQVLIAFGNAENTTYLTAGERDKSEALVQLNCRDPSPTEFCQQLAAEPAFRPRAFLADLQMALRRY</sequence>
<keyword evidence="2" id="KW-1185">Reference proteome</keyword>
<accession>A0AAV4N640</accession>
<comment type="caution">
    <text evidence="1">The sequence shown here is derived from an EMBL/GenBank/DDBJ whole genome shotgun (WGS) entry which is preliminary data.</text>
</comment>
<evidence type="ECO:0000313" key="2">
    <source>
        <dbReference type="Proteomes" id="UP001054945"/>
    </source>
</evidence>
<reference evidence="1 2" key="1">
    <citation type="submission" date="2021-06" db="EMBL/GenBank/DDBJ databases">
        <title>Caerostris extrusa draft genome.</title>
        <authorList>
            <person name="Kono N."/>
            <person name="Arakawa K."/>
        </authorList>
    </citation>
    <scope>NUCLEOTIDE SEQUENCE [LARGE SCALE GENOMIC DNA]</scope>
</reference>
<gene>
    <name evidence="1" type="ORF">CEXT_102351</name>
</gene>
<organism evidence="1 2">
    <name type="scientific">Caerostris extrusa</name>
    <name type="common">Bark spider</name>
    <name type="synonym">Caerostris bankana</name>
    <dbReference type="NCBI Taxonomy" id="172846"/>
    <lineage>
        <taxon>Eukaryota</taxon>
        <taxon>Metazoa</taxon>
        <taxon>Ecdysozoa</taxon>
        <taxon>Arthropoda</taxon>
        <taxon>Chelicerata</taxon>
        <taxon>Arachnida</taxon>
        <taxon>Araneae</taxon>
        <taxon>Araneomorphae</taxon>
        <taxon>Entelegynae</taxon>
        <taxon>Araneoidea</taxon>
        <taxon>Araneidae</taxon>
        <taxon>Caerostris</taxon>
    </lineage>
</organism>
<protein>
    <submittedName>
        <fullName evidence="1">Uncharacterized protein</fullName>
    </submittedName>
</protein>
<evidence type="ECO:0000313" key="1">
    <source>
        <dbReference type="EMBL" id="GIX79151.1"/>
    </source>
</evidence>
<name>A0AAV4N640_CAEEX</name>
<dbReference type="Proteomes" id="UP001054945">
    <property type="component" value="Unassembled WGS sequence"/>
</dbReference>
<proteinExistence type="predicted"/>